<feature type="domain" description="PTS EIIB type-2" evidence="4">
    <location>
        <begin position="411"/>
        <end position="499"/>
    </location>
</feature>
<dbReference type="CDD" id="cd00211">
    <property type="entry name" value="PTS_IIA_fru"/>
    <property type="match status" value="1"/>
</dbReference>
<dbReference type="InterPro" id="IPR036095">
    <property type="entry name" value="PTS_EIIB-like_sf"/>
</dbReference>
<dbReference type="InterPro" id="IPR036388">
    <property type="entry name" value="WH-like_DNA-bd_sf"/>
</dbReference>
<proteinExistence type="predicted"/>
<dbReference type="InterPro" id="IPR036390">
    <property type="entry name" value="WH_DNA-bd_sf"/>
</dbReference>
<dbReference type="InterPro" id="IPR013196">
    <property type="entry name" value="HTH_11"/>
</dbReference>
<dbReference type="Gene3D" id="3.40.930.10">
    <property type="entry name" value="Mannitol-specific EII, Chain A"/>
    <property type="match status" value="1"/>
</dbReference>
<dbReference type="EMBL" id="CP002207">
    <property type="protein sequence ID" value="ADP34106.1"/>
    <property type="molecule type" value="Genomic_DNA"/>
</dbReference>
<dbReference type="SUPFAM" id="SSF63520">
    <property type="entry name" value="PTS-regulatory domain, PRD"/>
    <property type="match status" value="2"/>
</dbReference>
<keyword evidence="1" id="KW-0808">Transferase</keyword>
<dbReference type="PANTHER" id="PTHR30185:SF9">
    <property type="entry name" value="MANNITOL-SPECIFIC PHOSPHOTRANSFERASE ENZYME IIA COMPONENT"/>
    <property type="match status" value="1"/>
</dbReference>
<feature type="domain" description="PRD" evidence="5">
    <location>
        <begin position="188"/>
        <end position="293"/>
    </location>
</feature>
<organism evidence="6 7">
    <name type="scientific">Bacillus atrophaeus (strain 1942)</name>
    <dbReference type="NCBI Taxonomy" id="720555"/>
    <lineage>
        <taxon>Bacteria</taxon>
        <taxon>Bacillati</taxon>
        <taxon>Bacillota</taxon>
        <taxon>Bacilli</taxon>
        <taxon>Bacillales</taxon>
        <taxon>Bacillaceae</taxon>
        <taxon>Bacillus</taxon>
    </lineage>
</organism>
<evidence type="ECO:0000256" key="1">
    <source>
        <dbReference type="ARBA" id="ARBA00022679"/>
    </source>
</evidence>
<dbReference type="InterPro" id="IPR011608">
    <property type="entry name" value="PRD"/>
</dbReference>
<keyword evidence="7" id="KW-1185">Reference proteome</keyword>
<dbReference type="PROSITE" id="PS51099">
    <property type="entry name" value="PTS_EIIB_TYPE_2"/>
    <property type="match status" value="1"/>
</dbReference>
<dbReference type="Proteomes" id="UP000006867">
    <property type="component" value="Chromosome"/>
</dbReference>
<evidence type="ECO:0000313" key="7">
    <source>
        <dbReference type="Proteomes" id="UP000006867"/>
    </source>
</evidence>
<dbReference type="RefSeq" id="WP_003326648.1">
    <property type="nucleotide sequence ID" value="NC_014639.1"/>
</dbReference>
<dbReference type="Pfam" id="PF08279">
    <property type="entry name" value="HTH_11"/>
    <property type="match status" value="1"/>
</dbReference>
<dbReference type="InterPro" id="IPR050661">
    <property type="entry name" value="BglG_antiterminators"/>
</dbReference>
<dbReference type="Gene3D" id="1.10.10.10">
    <property type="entry name" value="Winged helix-like DNA-binding domain superfamily/Winged helix DNA-binding domain"/>
    <property type="match status" value="1"/>
</dbReference>
<protein>
    <submittedName>
        <fullName evidence="6">Transcriptional antiterminator, BglG</fullName>
    </submittedName>
</protein>
<evidence type="ECO:0000259" key="4">
    <source>
        <dbReference type="PROSITE" id="PS51099"/>
    </source>
</evidence>
<dbReference type="Gene3D" id="1.10.1790.10">
    <property type="entry name" value="PRD domain"/>
    <property type="match status" value="2"/>
</dbReference>
<dbReference type="SUPFAM" id="SSF46785">
    <property type="entry name" value="Winged helix' DNA-binding domain"/>
    <property type="match status" value="1"/>
</dbReference>
<name>A0ABN3ZDB2_BACA1</name>
<dbReference type="Pfam" id="PF00874">
    <property type="entry name" value="PRD"/>
    <property type="match status" value="2"/>
</dbReference>
<sequence length="695" mass="78800">MPLDQRSSAILYLVMNTNSYVTGSELTEHLKISRRTLYYDIEKINGWLKETGLSPIKRMRSMGFYLEDNTKKSLLSEMKTLTHNSYEFSPSERQARVIVRLLIRSSRHLLQDFIILNRVSRNTAIQDMKHIREKLKTFGIVLSFTKEKGYFMSGLEHQKRKLLAEYTNKLMQKNGSKSITADLCPDGTACEPLIRKMRSILLNCEGLLQIKYADHVLNSLSVHFTLFLIRIKAGKEIELDQAEQYAIRQTKEYQAAVQAFETAHLPAEACIPDQELCYFTTHLLGAKISQFPSSCLTAGQLNIHDIADKMVVDFQRYACVLFQDPESLRKHLTLHLRSAYYRIKYDISNNESDVAASIQTKYSDIYNLTKKVVHHLEKEVRHTISSEETAFIAMHFGGWMKREGVVPSSRKTTVIVCPGGIGTSKILQSQIEDLLPNVDILRTVSNRVYETMALDADFLISTAPLPDRGVPVFIVNPILNSQEKISLLKKVDALSGAASRFHPCARDLMTIIEKHADVFHKNELLQEVAEYLGQPYKHKKEANDKPMLAELMTHQNITMTHSARNWEEAVRLAAKPLLDDGSITPQYIEAMINTIKTLGPYIVITPKVAIPHARPEDGVNKIGMSFLRLKEGVSFSDQPEHTAQLIIVLAAIDNETHLKALSQLTNMLGDPENIQYLINAESAEQVLTLIKKYSI</sequence>
<dbReference type="Pfam" id="PF00359">
    <property type="entry name" value="PTS_EIIA_2"/>
    <property type="match status" value="1"/>
</dbReference>
<dbReference type="Gene3D" id="3.40.50.2300">
    <property type="match status" value="1"/>
</dbReference>
<dbReference type="SUPFAM" id="SSF52794">
    <property type="entry name" value="PTS system IIB component-like"/>
    <property type="match status" value="1"/>
</dbReference>
<evidence type="ECO:0000256" key="2">
    <source>
        <dbReference type="ARBA" id="ARBA00022737"/>
    </source>
</evidence>
<reference evidence="6 7" key="1">
    <citation type="journal article" date="2011" name="Front. Microbiol.">
        <title>Genomic signatures of strain selection and enhancement in Bacillus atrophaeus var. globigii, a historical biowarfare simulant.</title>
        <authorList>
            <person name="Gibbons H.S."/>
            <person name="Broomall S.M."/>
            <person name="McNew L.A."/>
            <person name="Daligault H."/>
            <person name="Chapman C."/>
            <person name="Bruce D."/>
            <person name="Karavis M."/>
            <person name="Krepps M."/>
            <person name="McGregor P.A."/>
            <person name="Hong C."/>
            <person name="Park K.H."/>
            <person name="Akmal A."/>
            <person name="Feldman A."/>
            <person name="Lin J.S."/>
            <person name="Chang W.E."/>
            <person name="Higgs B.W."/>
            <person name="Demirev P."/>
            <person name="Lindquist J."/>
            <person name="Liem A."/>
            <person name="Fochler E."/>
            <person name="Read T.D."/>
            <person name="Tapia R."/>
            <person name="Johnson S."/>
            <person name="Bishop-Lilly K.A."/>
            <person name="Detter C."/>
            <person name="Han C."/>
            <person name="Sozhamannan S."/>
            <person name="Rosenzweig C.N."/>
            <person name="Skowronski E.W."/>
        </authorList>
    </citation>
    <scope>NUCLEOTIDE SEQUENCE [LARGE SCALE GENOMIC DNA]</scope>
    <source>
        <strain evidence="6 7">1942</strain>
    </source>
</reference>
<accession>A0ABN3ZDB2</accession>
<dbReference type="InterPro" id="IPR013011">
    <property type="entry name" value="PTS_EIIB_2"/>
</dbReference>
<dbReference type="PROSITE" id="PS51372">
    <property type="entry name" value="PRD_2"/>
    <property type="match status" value="2"/>
</dbReference>
<gene>
    <name evidence="6" type="ordered locus">BATR1942_15935</name>
</gene>
<dbReference type="SUPFAM" id="SSF55804">
    <property type="entry name" value="Phoshotransferase/anion transport protein"/>
    <property type="match status" value="1"/>
</dbReference>
<keyword evidence="2" id="KW-0677">Repeat</keyword>
<dbReference type="InterPro" id="IPR002178">
    <property type="entry name" value="PTS_EIIA_type-2_dom"/>
</dbReference>
<dbReference type="InterPro" id="IPR016152">
    <property type="entry name" value="PTrfase/Anion_transptr"/>
</dbReference>
<dbReference type="InterPro" id="IPR036634">
    <property type="entry name" value="PRD_sf"/>
</dbReference>
<dbReference type="PROSITE" id="PS51094">
    <property type="entry name" value="PTS_EIIA_TYPE_2"/>
    <property type="match status" value="1"/>
</dbReference>
<dbReference type="CDD" id="cd05568">
    <property type="entry name" value="PTS_IIB_bgl_like"/>
    <property type="match status" value="1"/>
</dbReference>
<dbReference type="PANTHER" id="PTHR30185">
    <property type="entry name" value="CRYPTIC BETA-GLUCOSIDE BGL OPERON ANTITERMINATOR"/>
    <property type="match status" value="1"/>
</dbReference>
<feature type="domain" description="PTS EIIA type-2" evidence="3">
    <location>
        <begin position="550"/>
        <end position="693"/>
    </location>
</feature>
<evidence type="ECO:0000313" key="6">
    <source>
        <dbReference type="EMBL" id="ADP34106.1"/>
    </source>
</evidence>
<feature type="domain" description="PRD" evidence="5">
    <location>
        <begin position="298"/>
        <end position="406"/>
    </location>
</feature>
<evidence type="ECO:0000259" key="3">
    <source>
        <dbReference type="PROSITE" id="PS51094"/>
    </source>
</evidence>
<evidence type="ECO:0000259" key="5">
    <source>
        <dbReference type="PROSITE" id="PS51372"/>
    </source>
</evidence>